<proteinExistence type="predicted"/>
<reference evidence="1 2" key="1">
    <citation type="submission" date="2019-07" db="EMBL/GenBank/DDBJ databases">
        <authorList>
            <person name="Stoner T.H."/>
            <person name="Garlena R.A."/>
            <person name="Russell D.A."/>
            <person name="Pope W.H."/>
            <person name="Jacobs-Sera D."/>
            <person name="Hatfull G.F."/>
        </authorList>
    </citation>
    <scope>NUCLEOTIDE SEQUENCE [LARGE SCALE GENOMIC DNA]</scope>
</reference>
<dbReference type="EMBL" id="MN234187">
    <property type="protein sequence ID" value="QFG10267.1"/>
    <property type="molecule type" value="Genomic_DNA"/>
</dbReference>
<accession>A0A5J6TJW1</accession>
<dbReference type="RefSeq" id="YP_010013384.1">
    <property type="nucleotide sequence ID" value="NC_053511.1"/>
</dbReference>
<dbReference type="GeneID" id="63210095"/>
<name>A0A5J6TJW1_9CAUD</name>
<gene>
    <name evidence="1" type="primary">36</name>
    <name evidence="1" type="ORF">SEA_DYOEDAFOS_36</name>
</gene>
<evidence type="ECO:0000313" key="1">
    <source>
        <dbReference type="EMBL" id="QFG10267.1"/>
    </source>
</evidence>
<sequence>MSDTTCVKCGHEVPARHFYKEYGRGWAKIWHLYCAPNRDART</sequence>
<dbReference type="Proteomes" id="UP000327317">
    <property type="component" value="Segment"/>
</dbReference>
<keyword evidence="2" id="KW-1185">Reference proteome</keyword>
<evidence type="ECO:0000313" key="2">
    <source>
        <dbReference type="Proteomes" id="UP000327317"/>
    </source>
</evidence>
<dbReference type="KEGG" id="vg:63210095"/>
<organism evidence="1 2">
    <name type="scientific">Mycobacterium phage DyoEdafos</name>
    <dbReference type="NCBI Taxonomy" id="2599860"/>
    <lineage>
        <taxon>Viruses</taxon>
        <taxon>Duplodnaviria</taxon>
        <taxon>Heunggongvirae</taxon>
        <taxon>Uroviricota</taxon>
        <taxon>Caudoviricetes</taxon>
        <taxon>Vilmaviridae</taxon>
        <taxon>Lclasvirinae</taxon>
        <taxon>Bromdenvirus</taxon>
        <taxon>Bromdenvirus dyoedafos</taxon>
    </lineage>
</organism>
<protein>
    <submittedName>
        <fullName evidence="1">Uncharacterized protein</fullName>
    </submittedName>
</protein>